<evidence type="ECO:0000259" key="8">
    <source>
        <dbReference type="PROSITE" id="PS50113"/>
    </source>
</evidence>
<keyword evidence="4" id="KW-0808">Transferase</keyword>
<evidence type="ECO:0000256" key="2">
    <source>
        <dbReference type="ARBA" id="ARBA00012438"/>
    </source>
</evidence>
<dbReference type="PROSITE" id="PS50112">
    <property type="entry name" value="PAS"/>
    <property type="match status" value="1"/>
</dbReference>
<feature type="coiled-coil region" evidence="6">
    <location>
        <begin position="247"/>
        <end position="283"/>
    </location>
</feature>
<feature type="domain" description="PAS" evidence="7">
    <location>
        <begin position="1"/>
        <end position="55"/>
    </location>
</feature>
<dbReference type="InterPro" id="IPR003018">
    <property type="entry name" value="GAF"/>
</dbReference>
<evidence type="ECO:0000256" key="5">
    <source>
        <dbReference type="ARBA" id="ARBA00022777"/>
    </source>
</evidence>
<reference evidence="9 10" key="1">
    <citation type="journal article" date="2019" name="Int. J. Syst. Evol. Microbiol.">
        <title>The Global Catalogue of Microorganisms (GCM) 10K type strain sequencing project: providing services to taxonomists for standard genome sequencing and annotation.</title>
        <authorList>
            <consortium name="The Broad Institute Genomics Platform"/>
            <consortium name="The Broad Institute Genome Sequencing Center for Infectious Disease"/>
            <person name="Wu L."/>
            <person name="Ma J."/>
        </authorList>
    </citation>
    <scope>NUCLEOTIDE SEQUENCE [LARGE SCALE GENOMIC DNA]</scope>
    <source>
        <strain evidence="9 10">DT72</strain>
    </source>
</reference>
<sequence length="328" mass="36348">MYALDSDERFVMVNEAFCQMTGYDREQLLGEPASVVHSEAISETAAEMSESAAGDSDSAVLELELRTADGDTIPVESRFGPYRYGETRFARTGVVRDITQRRWFEQTLTALHESSRELLQLETQSAVCESVLRTATDVLGIEGAGIYVWDDDESNLVPAAHTEYVAGIFDDLPEFGPGDTSITWRAFADRRTIALDDVRETNLAYSDDTPLRSGIWIPLGDHGVLAVVSEEVGGFGSDEKQLADLLAATAEAALDRVERERERRQHERRLQEQNERLDAFASMLAHELRNPLEIAQIYLDMGIENAVGGGDDGSALREVERALTASRR</sequence>
<dbReference type="Pfam" id="PF13185">
    <property type="entry name" value="GAF_2"/>
    <property type="match status" value="1"/>
</dbReference>
<proteinExistence type="predicted"/>
<keyword evidence="5" id="KW-0418">Kinase</keyword>
<evidence type="ECO:0000313" key="10">
    <source>
        <dbReference type="Proteomes" id="UP001596407"/>
    </source>
</evidence>
<dbReference type="GO" id="GO:0004673">
    <property type="term" value="F:protein histidine kinase activity"/>
    <property type="evidence" value="ECO:0007669"/>
    <property type="project" value="UniProtKB-EC"/>
</dbReference>
<dbReference type="PROSITE" id="PS50113">
    <property type="entry name" value="PAC"/>
    <property type="match status" value="1"/>
</dbReference>
<accession>A0ABD5WQC6</accession>
<evidence type="ECO:0000256" key="6">
    <source>
        <dbReference type="SAM" id="Coils"/>
    </source>
</evidence>
<feature type="domain" description="PAC" evidence="8">
    <location>
        <begin position="59"/>
        <end position="110"/>
    </location>
</feature>
<dbReference type="SUPFAM" id="SSF47384">
    <property type="entry name" value="Homodimeric domain of signal transducing histidine kinase"/>
    <property type="match status" value="1"/>
</dbReference>
<dbReference type="InterPro" id="IPR000014">
    <property type="entry name" value="PAS"/>
</dbReference>
<dbReference type="InterPro" id="IPR003661">
    <property type="entry name" value="HisK_dim/P_dom"/>
</dbReference>
<dbReference type="PANTHER" id="PTHR43304:SF1">
    <property type="entry name" value="PAC DOMAIN-CONTAINING PROTEIN"/>
    <property type="match status" value="1"/>
</dbReference>
<dbReference type="InterPro" id="IPR052162">
    <property type="entry name" value="Sensor_kinase/Photoreceptor"/>
</dbReference>
<dbReference type="EMBL" id="JBHSZH010000005">
    <property type="protein sequence ID" value="MFC7081580.1"/>
    <property type="molecule type" value="Genomic_DNA"/>
</dbReference>
<protein>
    <recommendedName>
        <fullName evidence="2">histidine kinase</fullName>
        <ecNumber evidence="2">2.7.13.3</ecNumber>
    </recommendedName>
</protein>
<dbReference type="Pfam" id="PF13426">
    <property type="entry name" value="PAS_9"/>
    <property type="match status" value="1"/>
</dbReference>
<dbReference type="SMART" id="SM00065">
    <property type="entry name" value="GAF"/>
    <property type="match status" value="1"/>
</dbReference>
<dbReference type="Gene3D" id="1.10.287.130">
    <property type="match status" value="1"/>
</dbReference>
<keyword evidence="10" id="KW-1185">Reference proteome</keyword>
<dbReference type="Proteomes" id="UP001596407">
    <property type="component" value="Unassembled WGS sequence"/>
</dbReference>
<dbReference type="CDD" id="cd00082">
    <property type="entry name" value="HisKA"/>
    <property type="match status" value="1"/>
</dbReference>
<dbReference type="Gene3D" id="3.30.450.40">
    <property type="match status" value="1"/>
</dbReference>
<dbReference type="EC" id="2.7.13.3" evidence="2"/>
<dbReference type="AlphaFoldDB" id="A0ABD5WQC6"/>
<keyword evidence="3" id="KW-0597">Phosphoprotein</keyword>
<dbReference type="InterPro" id="IPR029016">
    <property type="entry name" value="GAF-like_dom_sf"/>
</dbReference>
<dbReference type="SUPFAM" id="SSF55781">
    <property type="entry name" value="GAF domain-like"/>
    <property type="match status" value="1"/>
</dbReference>
<evidence type="ECO:0000313" key="9">
    <source>
        <dbReference type="EMBL" id="MFC7081580.1"/>
    </source>
</evidence>
<evidence type="ECO:0000256" key="1">
    <source>
        <dbReference type="ARBA" id="ARBA00000085"/>
    </source>
</evidence>
<name>A0ABD5WQC6_9EURY</name>
<dbReference type="InterPro" id="IPR035965">
    <property type="entry name" value="PAS-like_dom_sf"/>
</dbReference>
<comment type="catalytic activity">
    <reaction evidence="1">
        <text>ATP + protein L-histidine = ADP + protein N-phospho-L-histidine.</text>
        <dbReference type="EC" id="2.7.13.3"/>
    </reaction>
</comment>
<evidence type="ECO:0000256" key="4">
    <source>
        <dbReference type="ARBA" id="ARBA00022679"/>
    </source>
</evidence>
<comment type="caution">
    <text evidence="9">The sequence shown here is derived from an EMBL/GenBank/DDBJ whole genome shotgun (WGS) entry which is preliminary data.</text>
</comment>
<gene>
    <name evidence="9" type="ORF">ACFQJ6_17190</name>
</gene>
<dbReference type="PANTHER" id="PTHR43304">
    <property type="entry name" value="PHYTOCHROME-LIKE PROTEIN CPH1"/>
    <property type="match status" value="1"/>
</dbReference>
<dbReference type="RefSeq" id="WP_382210426.1">
    <property type="nucleotide sequence ID" value="NZ_JBHSZH010000005.1"/>
</dbReference>
<organism evidence="9 10">
    <name type="scientific">Halorussus caseinilyticus</name>
    <dbReference type="NCBI Taxonomy" id="3034025"/>
    <lineage>
        <taxon>Archaea</taxon>
        <taxon>Methanobacteriati</taxon>
        <taxon>Methanobacteriota</taxon>
        <taxon>Stenosarchaea group</taxon>
        <taxon>Halobacteria</taxon>
        <taxon>Halobacteriales</taxon>
        <taxon>Haladaptataceae</taxon>
        <taxon>Halorussus</taxon>
    </lineage>
</organism>
<dbReference type="SUPFAM" id="SSF55785">
    <property type="entry name" value="PYP-like sensor domain (PAS domain)"/>
    <property type="match status" value="1"/>
</dbReference>
<dbReference type="CDD" id="cd00130">
    <property type="entry name" value="PAS"/>
    <property type="match status" value="1"/>
</dbReference>
<dbReference type="Gene3D" id="3.30.450.20">
    <property type="entry name" value="PAS domain"/>
    <property type="match status" value="1"/>
</dbReference>
<dbReference type="InterPro" id="IPR036097">
    <property type="entry name" value="HisK_dim/P_sf"/>
</dbReference>
<dbReference type="InterPro" id="IPR000700">
    <property type="entry name" value="PAS-assoc_C"/>
</dbReference>
<dbReference type="NCBIfam" id="TIGR00229">
    <property type="entry name" value="sensory_box"/>
    <property type="match status" value="1"/>
</dbReference>
<evidence type="ECO:0000259" key="7">
    <source>
        <dbReference type="PROSITE" id="PS50112"/>
    </source>
</evidence>
<keyword evidence="6" id="KW-0175">Coiled coil</keyword>
<evidence type="ECO:0000256" key="3">
    <source>
        <dbReference type="ARBA" id="ARBA00022553"/>
    </source>
</evidence>